<reference evidence="1" key="2">
    <citation type="journal article" date="2015" name="Data Brief">
        <title>Shoot transcriptome of the giant reed, Arundo donax.</title>
        <authorList>
            <person name="Barrero R.A."/>
            <person name="Guerrero F.D."/>
            <person name="Moolhuijzen P."/>
            <person name="Goolsby J.A."/>
            <person name="Tidwell J."/>
            <person name="Bellgard S.E."/>
            <person name="Bellgard M.I."/>
        </authorList>
    </citation>
    <scope>NUCLEOTIDE SEQUENCE</scope>
    <source>
        <tissue evidence="1">Shoot tissue taken approximately 20 cm above the soil surface</tissue>
    </source>
</reference>
<sequence length="26" mass="2807">MVDVVDAHLPIVHAATQDLRTTPPPL</sequence>
<reference evidence="1" key="1">
    <citation type="submission" date="2014-09" db="EMBL/GenBank/DDBJ databases">
        <authorList>
            <person name="Magalhaes I.L.F."/>
            <person name="Oliveira U."/>
            <person name="Santos F.R."/>
            <person name="Vidigal T.H.D.A."/>
            <person name="Brescovit A.D."/>
            <person name="Santos A.J."/>
        </authorList>
    </citation>
    <scope>NUCLEOTIDE SEQUENCE</scope>
    <source>
        <tissue evidence="1">Shoot tissue taken approximately 20 cm above the soil surface</tissue>
    </source>
</reference>
<protein>
    <submittedName>
        <fullName evidence="1">Uncharacterized protein</fullName>
    </submittedName>
</protein>
<organism evidence="1">
    <name type="scientific">Arundo donax</name>
    <name type="common">Giant reed</name>
    <name type="synonym">Donax arundinaceus</name>
    <dbReference type="NCBI Taxonomy" id="35708"/>
    <lineage>
        <taxon>Eukaryota</taxon>
        <taxon>Viridiplantae</taxon>
        <taxon>Streptophyta</taxon>
        <taxon>Embryophyta</taxon>
        <taxon>Tracheophyta</taxon>
        <taxon>Spermatophyta</taxon>
        <taxon>Magnoliopsida</taxon>
        <taxon>Liliopsida</taxon>
        <taxon>Poales</taxon>
        <taxon>Poaceae</taxon>
        <taxon>PACMAD clade</taxon>
        <taxon>Arundinoideae</taxon>
        <taxon>Arundineae</taxon>
        <taxon>Arundo</taxon>
    </lineage>
</organism>
<dbReference type="EMBL" id="GBRH01260321">
    <property type="protein sequence ID" value="JAD37574.1"/>
    <property type="molecule type" value="Transcribed_RNA"/>
</dbReference>
<name>A0A0A8ZDW9_ARUDO</name>
<accession>A0A0A8ZDW9</accession>
<evidence type="ECO:0000313" key="1">
    <source>
        <dbReference type="EMBL" id="JAD37574.1"/>
    </source>
</evidence>
<dbReference type="AlphaFoldDB" id="A0A0A8ZDW9"/>
<proteinExistence type="predicted"/>